<reference evidence="3" key="1">
    <citation type="submission" date="2016-03" db="EMBL/GenBank/DDBJ databases">
        <title>Novel chaperonins are prevalent in the virioplankton and link to viral biology and ecology.</title>
        <authorList>
            <person name="Marine R.L."/>
            <person name="Nasko D.J."/>
            <person name="Polson S.W."/>
            <person name="Wommack K.E."/>
        </authorList>
    </citation>
    <scope>NUCLEOTIDE SEQUENCE</scope>
</reference>
<evidence type="ECO:0000256" key="2">
    <source>
        <dbReference type="SAM" id="MobiDB-lite"/>
    </source>
</evidence>
<keyword evidence="1" id="KW-0143">Chaperone</keyword>
<dbReference type="Pfam" id="PF00166">
    <property type="entry name" value="Cpn10"/>
    <property type="match status" value="1"/>
</dbReference>
<organism evidence="3">
    <name type="scientific">uncultured virus</name>
    <dbReference type="NCBI Taxonomy" id="340016"/>
    <lineage>
        <taxon>Viruses</taxon>
        <taxon>environmental samples</taxon>
    </lineage>
</organism>
<dbReference type="InterPro" id="IPR011032">
    <property type="entry name" value="GroES-like_sf"/>
</dbReference>
<evidence type="ECO:0000313" key="3">
    <source>
        <dbReference type="EMBL" id="ASN63252.1"/>
    </source>
</evidence>
<protein>
    <submittedName>
        <fullName evidence="3">Co-chaperonin GroES</fullName>
    </submittedName>
</protein>
<feature type="compositionally biased region" description="Polar residues" evidence="2">
    <location>
        <begin position="1"/>
        <end position="15"/>
    </location>
</feature>
<sequence length="160" mass="18161">MILKENTISQTSSDSETPKTKSALLDKYEKQNEEANKKEVEGYERLKTKESEKLPKPTGWRMIVLPFKMPEKTKGGLFLGQETLERQQVASTCGLVLAQGPHCYDKEKFPEGPWCKKGDWVVFARYAGSRIQIDGGEVRILNDDEVLATIANPEDILHQY</sequence>
<dbReference type="EMBL" id="KU970658">
    <property type="protein sequence ID" value="ASN63252.1"/>
    <property type="molecule type" value="Genomic_DNA"/>
</dbReference>
<dbReference type="CDD" id="cd00320">
    <property type="entry name" value="cpn10"/>
    <property type="match status" value="1"/>
</dbReference>
<dbReference type="SUPFAM" id="SSF50129">
    <property type="entry name" value="GroES-like"/>
    <property type="match status" value="1"/>
</dbReference>
<dbReference type="GO" id="GO:0005524">
    <property type="term" value="F:ATP binding"/>
    <property type="evidence" value="ECO:0007669"/>
    <property type="project" value="InterPro"/>
</dbReference>
<gene>
    <name evidence="3" type="primary">groES</name>
</gene>
<dbReference type="InterPro" id="IPR037124">
    <property type="entry name" value="Chaperonin_GroES_sf"/>
</dbReference>
<accession>A0A221S2V7</accession>
<name>A0A221S2V7_9VIRU</name>
<feature type="region of interest" description="Disordered" evidence="2">
    <location>
        <begin position="1"/>
        <end position="23"/>
    </location>
</feature>
<dbReference type="SMART" id="SM00883">
    <property type="entry name" value="Cpn10"/>
    <property type="match status" value="1"/>
</dbReference>
<dbReference type="Gene3D" id="2.30.33.40">
    <property type="entry name" value="GroES chaperonin"/>
    <property type="match status" value="1"/>
</dbReference>
<evidence type="ECO:0000256" key="1">
    <source>
        <dbReference type="ARBA" id="ARBA00023186"/>
    </source>
</evidence>
<dbReference type="InterPro" id="IPR020818">
    <property type="entry name" value="Chaperonin_GroES"/>
</dbReference>
<proteinExistence type="predicted"/>
<dbReference type="GO" id="GO:0044183">
    <property type="term" value="F:protein folding chaperone"/>
    <property type="evidence" value="ECO:0007669"/>
    <property type="project" value="InterPro"/>
</dbReference>